<gene>
    <name evidence="2" type="ORF">CYJ25_05320</name>
</gene>
<evidence type="ECO:0000313" key="3">
    <source>
        <dbReference type="Proteomes" id="UP000234545"/>
    </source>
</evidence>
<feature type="transmembrane region" description="Helical" evidence="1">
    <location>
        <begin position="59"/>
        <end position="79"/>
    </location>
</feature>
<accession>A0A2I1I4X2</accession>
<dbReference type="EMBL" id="PKKJ01000005">
    <property type="protein sequence ID" value="PKY66177.1"/>
    <property type="molecule type" value="Genomic_DNA"/>
</dbReference>
<keyword evidence="1" id="KW-1133">Transmembrane helix</keyword>
<reference evidence="2 3" key="1">
    <citation type="submission" date="2017-12" db="EMBL/GenBank/DDBJ databases">
        <title>Phylogenetic diversity of female urinary microbiome.</title>
        <authorList>
            <person name="Thomas-White K."/>
            <person name="Wolfe A.J."/>
        </authorList>
    </citation>
    <scope>NUCLEOTIDE SEQUENCE [LARGE SCALE GENOMIC DNA]</scope>
    <source>
        <strain evidence="2 3">UMB0250</strain>
    </source>
</reference>
<name>A0A2I1I4X2_9ACTO</name>
<evidence type="ECO:0000256" key="1">
    <source>
        <dbReference type="SAM" id="Phobius"/>
    </source>
</evidence>
<dbReference type="RefSeq" id="WP_101628157.1">
    <property type="nucleotide sequence ID" value="NZ_JBCOMK010000004.1"/>
</dbReference>
<keyword evidence="1" id="KW-0812">Transmembrane</keyword>
<keyword evidence="1" id="KW-0472">Membrane</keyword>
<protein>
    <submittedName>
        <fullName evidence="2">Uncharacterized protein</fullName>
    </submittedName>
</protein>
<feature type="transmembrane region" description="Helical" evidence="1">
    <location>
        <begin position="7"/>
        <end position="28"/>
    </location>
</feature>
<proteinExistence type="predicted"/>
<organism evidence="2 3">
    <name type="scientific">Schaalia turicensis</name>
    <dbReference type="NCBI Taxonomy" id="131111"/>
    <lineage>
        <taxon>Bacteria</taxon>
        <taxon>Bacillati</taxon>
        <taxon>Actinomycetota</taxon>
        <taxon>Actinomycetes</taxon>
        <taxon>Actinomycetales</taxon>
        <taxon>Actinomycetaceae</taxon>
        <taxon>Schaalia</taxon>
    </lineage>
</organism>
<sequence length="94" mass="10240">MVDGIRVGIRIATVAALILASVAVYALFNSVKIPSANVSTIVQAVGVGKGVLMHWAPEAVWMFTAVLALYVVRWTVFLARYAVLGLKWLLVAWR</sequence>
<dbReference type="AlphaFoldDB" id="A0A2I1I4X2"/>
<comment type="caution">
    <text evidence="2">The sequence shown here is derived from an EMBL/GenBank/DDBJ whole genome shotgun (WGS) entry which is preliminary data.</text>
</comment>
<evidence type="ECO:0000313" key="2">
    <source>
        <dbReference type="EMBL" id="PKY66177.1"/>
    </source>
</evidence>
<dbReference type="Proteomes" id="UP000234545">
    <property type="component" value="Unassembled WGS sequence"/>
</dbReference>